<feature type="compositionally biased region" description="Basic and acidic residues" evidence="1">
    <location>
        <begin position="176"/>
        <end position="189"/>
    </location>
</feature>
<name>A0AAV8XKY6_9CUCU</name>
<proteinExistence type="predicted"/>
<feature type="region of interest" description="Disordered" evidence="1">
    <location>
        <begin position="66"/>
        <end position="86"/>
    </location>
</feature>
<feature type="region of interest" description="Disordered" evidence="1">
    <location>
        <begin position="328"/>
        <end position="352"/>
    </location>
</feature>
<accession>A0AAV8XKY6</accession>
<feature type="compositionally biased region" description="Pro residues" evidence="1">
    <location>
        <begin position="341"/>
        <end position="352"/>
    </location>
</feature>
<dbReference type="EMBL" id="JANEYF010003110">
    <property type="protein sequence ID" value="KAJ8939172.1"/>
    <property type="molecule type" value="Genomic_DNA"/>
</dbReference>
<organism evidence="2 3">
    <name type="scientific">Rhamnusium bicolor</name>
    <dbReference type="NCBI Taxonomy" id="1586634"/>
    <lineage>
        <taxon>Eukaryota</taxon>
        <taxon>Metazoa</taxon>
        <taxon>Ecdysozoa</taxon>
        <taxon>Arthropoda</taxon>
        <taxon>Hexapoda</taxon>
        <taxon>Insecta</taxon>
        <taxon>Pterygota</taxon>
        <taxon>Neoptera</taxon>
        <taxon>Endopterygota</taxon>
        <taxon>Coleoptera</taxon>
        <taxon>Polyphaga</taxon>
        <taxon>Cucujiformia</taxon>
        <taxon>Chrysomeloidea</taxon>
        <taxon>Cerambycidae</taxon>
        <taxon>Lepturinae</taxon>
        <taxon>Rhagiini</taxon>
        <taxon>Rhamnusium</taxon>
    </lineage>
</organism>
<feature type="region of interest" description="Disordered" evidence="1">
    <location>
        <begin position="172"/>
        <end position="193"/>
    </location>
</feature>
<evidence type="ECO:0000313" key="2">
    <source>
        <dbReference type="EMBL" id="KAJ8939172.1"/>
    </source>
</evidence>
<evidence type="ECO:0000256" key="1">
    <source>
        <dbReference type="SAM" id="MobiDB-lite"/>
    </source>
</evidence>
<sequence length="450" mass="50952">MAAEGLPLGRRERGADHDILAGADFLSVFIESSLRRAYSETTTAASITFLDLEDENLQVDPSNYIRTQRGTSPFAQTSTENESEYDTTIVSDRKIDISDTSNNNNKNNAVVAVRVSSSVGRTINKELHEPFRDRISETNTLSVTLTEPPTTELLYQTFISSEEHPSIIAQASKSELSVEEREPITKDSDLDSSDYIQSYPASVRALPSQSHSSFDPTSSFLSQELNKNPKQPFHQTVIYHDNPREPGRARSVSYSTVIQHPHLQTEMEKDSQQHERHERNYNGARSSFINNFEMIEERRKTNDSKPFSSIAETKNTYVTNIPFTSSSKTWEGIGKPKKKPYSPPPQRSPPLPKVYGQPEQNYEVDEAVHKKLKLRTLIKKEDQDQKVGYVVEGRNYRKYRVEERTADGFIVGEYGVVSHDDGSLRGVRYTADGTINPRLIYDALMKFLSL</sequence>
<dbReference type="AlphaFoldDB" id="A0AAV8XKY6"/>
<reference evidence="2" key="1">
    <citation type="journal article" date="2023" name="Insect Mol. Biol.">
        <title>Genome sequencing provides insights into the evolution of gene families encoding plant cell wall-degrading enzymes in longhorned beetles.</title>
        <authorList>
            <person name="Shin N.R."/>
            <person name="Okamura Y."/>
            <person name="Kirsch R."/>
            <person name="Pauchet Y."/>
        </authorList>
    </citation>
    <scope>NUCLEOTIDE SEQUENCE</scope>
    <source>
        <strain evidence="2">RBIC_L_NR</strain>
    </source>
</reference>
<dbReference type="Proteomes" id="UP001162156">
    <property type="component" value="Unassembled WGS sequence"/>
</dbReference>
<gene>
    <name evidence="2" type="ORF">NQ314_011225</name>
</gene>
<evidence type="ECO:0000313" key="3">
    <source>
        <dbReference type="Proteomes" id="UP001162156"/>
    </source>
</evidence>
<comment type="caution">
    <text evidence="2">The sequence shown here is derived from an EMBL/GenBank/DDBJ whole genome shotgun (WGS) entry which is preliminary data.</text>
</comment>
<keyword evidence="3" id="KW-1185">Reference proteome</keyword>
<protein>
    <submittedName>
        <fullName evidence="2">Uncharacterized protein</fullName>
    </submittedName>
</protein>